<dbReference type="PANTHER" id="PTHR31751">
    <property type="entry name" value="SI:CH211-108C17.2-RELATED-RELATED"/>
    <property type="match status" value="1"/>
</dbReference>
<keyword evidence="2" id="KW-1185">Reference proteome</keyword>
<dbReference type="AlphaFoldDB" id="A0A7D9EYA5"/>
<evidence type="ECO:0000313" key="2">
    <source>
        <dbReference type="Proteomes" id="UP001152795"/>
    </source>
</evidence>
<name>A0A7D9EYA5_PARCT</name>
<sequence>MPLTDVKESFVGCVLEIRWKCKAGHCGEWKSSKMVKKVPVVAGDRQMDSPGFSAKNCVYTLMHEELDYVLHVEVVDVCHAQLKSVVMEKVGLVRQKKNEILKAWVAPIQNHFWHCVKNCGGDLKNLKTDWVHVLKHVANIHSWYNGQCSHGPLDDVSEREWINKDSAPMQALRNIVLNKKFLKSLPFYTRFRYEGLKARSILAAIDHNHHLHRKQARNSKGELVYSRRWSKSVLKDGRLLSSKRRRILVTFLSWRLVY</sequence>
<dbReference type="Proteomes" id="UP001152795">
    <property type="component" value="Unassembled WGS sequence"/>
</dbReference>
<organism evidence="1 2">
    <name type="scientific">Paramuricea clavata</name>
    <name type="common">Red gorgonian</name>
    <name type="synonym">Violescent sea-whip</name>
    <dbReference type="NCBI Taxonomy" id="317549"/>
    <lineage>
        <taxon>Eukaryota</taxon>
        <taxon>Metazoa</taxon>
        <taxon>Cnidaria</taxon>
        <taxon>Anthozoa</taxon>
        <taxon>Octocorallia</taxon>
        <taxon>Malacalcyonacea</taxon>
        <taxon>Plexauridae</taxon>
        <taxon>Paramuricea</taxon>
    </lineage>
</organism>
<proteinExistence type="predicted"/>
<dbReference type="PANTHER" id="PTHR31751:SF42">
    <property type="entry name" value="PROTEIN CBG10204"/>
    <property type="match status" value="1"/>
</dbReference>
<protein>
    <submittedName>
        <fullName evidence="1">Uncharacterized protein</fullName>
    </submittedName>
</protein>
<gene>
    <name evidence="1" type="ORF">PACLA_8A061455</name>
</gene>
<comment type="caution">
    <text evidence="1">The sequence shown here is derived from an EMBL/GenBank/DDBJ whole genome shotgun (WGS) entry which is preliminary data.</text>
</comment>
<dbReference type="OrthoDB" id="6155112at2759"/>
<accession>A0A7D9EYA5</accession>
<dbReference type="EMBL" id="CACRXK020010376">
    <property type="protein sequence ID" value="CAB4019259.1"/>
    <property type="molecule type" value="Genomic_DNA"/>
</dbReference>
<evidence type="ECO:0000313" key="1">
    <source>
        <dbReference type="EMBL" id="CAB4019259.1"/>
    </source>
</evidence>
<reference evidence="1" key="1">
    <citation type="submission" date="2020-04" db="EMBL/GenBank/DDBJ databases">
        <authorList>
            <person name="Alioto T."/>
            <person name="Alioto T."/>
            <person name="Gomez Garrido J."/>
        </authorList>
    </citation>
    <scope>NUCLEOTIDE SEQUENCE</scope>
    <source>
        <strain evidence="1">A484AB</strain>
    </source>
</reference>